<gene>
    <name evidence="2" type="ORF">AKJ39_04980</name>
</gene>
<reference evidence="2 3" key="1">
    <citation type="journal article" date="2016" name="Sci. Rep.">
        <title>Metabolic traits of an uncultured archaeal lineage -MSBL1- from brine pools of the Red Sea.</title>
        <authorList>
            <person name="Mwirichia R."/>
            <person name="Alam I."/>
            <person name="Rashid M."/>
            <person name="Vinu M."/>
            <person name="Ba-Alawi W."/>
            <person name="Anthony Kamau A."/>
            <person name="Kamanda Ngugi D."/>
            <person name="Goker M."/>
            <person name="Klenk H.P."/>
            <person name="Bajic V."/>
            <person name="Stingl U."/>
        </authorList>
    </citation>
    <scope>NUCLEOTIDE SEQUENCE [LARGE SCALE GENOMIC DNA]</scope>
    <source>
        <strain evidence="2">SCGC-AAA259J03</strain>
    </source>
</reference>
<comment type="caution">
    <text evidence="2">The sequence shown here is derived from an EMBL/GenBank/DDBJ whole genome shotgun (WGS) entry which is preliminary data.</text>
</comment>
<evidence type="ECO:0000259" key="1">
    <source>
        <dbReference type="SMART" id="SM00670"/>
    </source>
</evidence>
<organism evidence="2 3">
    <name type="scientific">candidate division MSBL1 archaeon SCGC-AAA259J03</name>
    <dbReference type="NCBI Taxonomy" id="1698269"/>
    <lineage>
        <taxon>Archaea</taxon>
        <taxon>Methanobacteriati</taxon>
        <taxon>Methanobacteriota</taxon>
        <taxon>candidate division MSBL1</taxon>
    </lineage>
</organism>
<feature type="domain" description="PIN" evidence="1">
    <location>
        <begin position="12"/>
        <end position="158"/>
    </location>
</feature>
<evidence type="ECO:0000313" key="3">
    <source>
        <dbReference type="Proteomes" id="UP000070257"/>
    </source>
</evidence>
<dbReference type="InterPro" id="IPR002716">
    <property type="entry name" value="PIN_dom"/>
</dbReference>
<dbReference type="SMART" id="SM00670">
    <property type="entry name" value="PINc"/>
    <property type="match status" value="1"/>
</dbReference>
<dbReference type="EMBL" id="LHXT01000124">
    <property type="protein sequence ID" value="KXA96167.1"/>
    <property type="molecule type" value="Genomic_DNA"/>
</dbReference>
<dbReference type="Pfam" id="PF01850">
    <property type="entry name" value="PIN"/>
    <property type="match status" value="1"/>
</dbReference>
<protein>
    <recommendedName>
        <fullName evidence="1">PIN domain-containing protein</fullName>
    </recommendedName>
</protein>
<dbReference type="PANTHER" id="PTHR39677">
    <property type="entry name" value="RIBONUCLEASE VAPC6"/>
    <property type="match status" value="1"/>
</dbReference>
<keyword evidence="3" id="KW-1185">Reference proteome</keyword>
<proteinExistence type="predicted"/>
<accession>A0A656YV26</accession>
<dbReference type="SUPFAM" id="SSF88723">
    <property type="entry name" value="PIN domain-like"/>
    <property type="match status" value="1"/>
</dbReference>
<dbReference type="PANTHER" id="PTHR39677:SF4">
    <property type="entry name" value="RIBONUCLEASE VAPC6"/>
    <property type="match status" value="1"/>
</dbReference>
<name>A0A656YV26_9EURY</name>
<dbReference type="Proteomes" id="UP000070257">
    <property type="component" value="Unassembled WGS sequence"/>
</dbReference>
<dbReference type="AlphaFoldDB" id="A0A656YV26"/>
<sequence>MNKKLEDLSSGSIVFIDSNLLIYEFSSHPKYGVSSRNFLEKVEKMELLGVTSVTVLDEVLYKSMLIELSKKEDINVSEASVELRENPEKIQKLDTSITNSKELLEMPIHVLGVTQNIFASSIENIKRYNLRPHDAAIVETLNFYGIENIATNDPDFDSVDWLHVFKPRKREDSPKSGP</sequence>
<dbReference type="InterPro" id="IPR029060">
    <property type="entry name" value="PIN-like_dom_sf"/>
</dbReference>
<evidence type="ECO:0000313" key="2">
    <source>
        <dbReference type="EMBL" id="KXA96167.1"/>
    </source>
</evidence>
<dbReference type="Gene3D" id="3.40.50.1010">
    <property type="entry name" value="5'-nuclease"/>
    <property type="match status" value="1"/>
</dbReference>